<name>A0ABU7LFF7_9NOCA</name>
<feature type="signal peptide" evidence="1">
    <location>
        <begin position="1"/>
        <end position="24"/>
    </location>
</feature>
<dbReference type="EMBL" id="JAUTXY010000012">
    <property type="protein sequence ID" value="MEE2060294.1"/>
    <property type="molecule type" value="Genomic_DNA"/>
</dbReference>
<feature type="chain" id="PRO_5046630666" evidence="1">
    <location>
        <begin position="25"/>
        <end position="294"/>
    </location>
</feature>
<accession>A0ABU7LFF7</accession>
<dbReference type="InterPro" id="IPR029058">
    <property type="entry name" value="AB_hydrolase_fold"/>
</dbReference>
<protein>
    <submittedName>
        <fullName evidence="2">Lipase</fullName>
    </submittedName>
</protein>
<dbReference type="InterPro" id="IPR053228">
    <property type="entry name" value="Stereospecific_Lipase"/>
</dbReference>
<evidence type="ECO:0000256" key="1">
    <source>
        <dbReference type="SAM" id="SignalP"/>
    </source>
</evidence>
<keyword evidence="1" id="KW-0732">Signal</keyword>
<evidence type="ECO:0000313" key="3">
    <source>
        <dbReference type="Proteomes" id="UP001336020"/>
    </source>
</evidence>
<evidence type="ECO:0000313" key="2">
    <source>
        <dbReference type="EMBL" id="MEE2060294.1"/>
    </source>
</evidence>
<dbReference type="SUPFAM" id="SSF53474">
    <property type="entry name" value="alpha/beta-Hydrolases"/>
    <property type="match status" value="1"/>
</dbReference>
<dbReference type="Pfam" id="PF01674">
    <property type="entry name" value="Lipase_2"/>
    <property type="match status" value="1"/>
</dbReference>
<proteinExistence type="predicted"/>
<dbReference type="InterPro" id="IPR002918">
    <property type="entry name" value="Lipase_EstA/Esterase_EstB"/>
</dbReference>
<dbReference type="Gene3D" id="3.40.50.1820">
    <property type="entry name" value="alpha/beta hydrolase"/>
    <property type="match status" value="1"/>
</dbReference>
<sequence length="294" mass="30644">MFSRALPVLGATAIALAITPTALAQDPLPVPYDHHNGVVVELTNPGGSPAGANIPCTSAQEPVVLVHNTSGNKQIGWQTLAPLLANEGRCVVSFTYGEVDGPWPIDAVGGLGPIDEAAHELAVFVDEVLAQTGAEQVDVVGHSQGTLVPSQWVQFQGGADKVADYVSLAPMWHGTDVFGSETPDAVRPALEAACPACADMLPGSPFLERLRNTGIFDPSIDYTNILTSHDQTVVPYTSGYAEAPNVTNIVLQDVCPSSTAGHLGLLADPTAAELVLRALDDHSPIDSASCGQER</sequence>
<dbReference type="Proteomes" id="UP001336020">
    <property type="component" value="Unassembled WGS sequence"/>
</dbReference>
<dbReference type="PANTHER" id="PTHR37574:SF1">
    <property type="entry name" value="LIPASE B"/>
    <property type="match status" value="1"/>
</dbReference>
<gene>
    <name evidence="2" type="ORF">Q7514_22495</name>
</gene>
<organism evidence="2 3">
    <name type="scientific">Rhodococcus artemisiae</name>
    <dbReference type="NCBI Taxonomy" id="714159"/>
    <lineage>
        <taxon>Bacteria</taxon>
        <taxon>Bacillati</taxon>
        <taxon>Actinomycetota</taxon>
        <taxon>Actinomycetes</taxon>
        <taxon>Mycobacteriales</taxon>
        <taxon>Nocardiaceae</taxon>
        <taxon>Rhodococcus</taxon>
    </lineage>
</organism>
<dbReference type="PANTHER" id="PTHR37574">
    <property type="entry name" value="LIPASE B"/>
    <property type="match status" value="1"/>
</dbReference>
<reference evidence="2 3" key="1">
    <citation type="submission" date="2023-07" db="EMBL/GenBank/DDBJ databases">
        <authorList>
            <person name="Girao M."/>
            <person name="Carvalho M.F."/>
        </authorList>
    </citation>
    <scope>NUCLEOTIDE SEQUENCE [LARGE SCALE GENOMIC DNA]</scope>
    <source>
        <strain evidence="2 3">YIM65754</strain>
    </source>
</reference>
<keyword evidence="3" id="KW-1185">Reference proteome</keyword>
<dbReference type="RefSeq" id="WP_330135487.1">
    <property type="nucleotide sequence ID" value="NZ_JAUTXY010000012.1"/>
</dbReference>
<comment type="caution">
    <text evidence="2">The sequence shown here is derived from an EMBL/GenBank/DDBJ whole genome shotgun (WGS) entry which is preliminary data.</text>
</comment>